<gene>
    <name evidence="1" type="ORF">GSMUA_146710.1</name>
</gene>
<feature type="non-terminal residue" evidence="1">
    <location>
        <position position="201"/>
    </location>
</feature>
<dbReference type="AlphaFoldDB" id="A0A8D7ABB1"/>
<organism evidence="1">
    <name type="scientific">Musa acuminata subsp. malaccensis</name>
    <name type="common">Wild banana</name>
    <name type="synonym">Musa malaccensis</name>
    <dbReference type="NCBI Taxonomy" id="214687"/>
    <lineage>
        <taxon>Eukaryota</taxon>
        <taxon>Viridiplantae</taxon>
        <taxon>Streptophyta</taxon>
        <taxon>Embryophyta</taxon>
        <taxon>Tracheophyta</taxon>
        <taxon>Spermatophyta</taxon>
        <taxon>Magnoliopsida</taxon>
        <taxon>Liliopsida</taxon>
        <taxon>Zingiberales</taxon>
        <taxon>Musaceae</taxon>
        <taxon>Musa</taxon>
    </lineage>
</organism>
<proteinExistence type="predicted"/>
<evidence type="ECO:0000313" key="1">
    <source>
        <dbReference type="EMBL" id="CAG1844876.1"/>
    </source>
</evidence>
<dbReference type="EMBL" id="HG996471">
    <property type="protein sequence ID" value="CAG1844876.1"/>
    <property type="molecule type" value="Genomic_DNA"/>
</dbReference>
<name>A0A8D7ABB1_MUSAM</name>
<reference evidence="1" key="1">
    <citation type="submission" date="2021-03" db="EMBL/GenBank/DDBJ databases">
        <authorList>
            <consortium name="Genoscope - CEA"/>
            <person name="William W."/>
        </authorList>
    </citation>
    <scope>NUCLEOTIDE SEQUENCE</scope>
    <source>
        <strain evidence="1">Doubled-haploid Pahang</strain>
    </source>
</reference>
<accession>A0A8D7ABB1</accession>
<sequence length="201" mass="22599">MASLVVGLPWLRIWVFPELHPPFSRPGLPLDSPEKSLRLGFLRHWSPGGRGARPFRSVADRESARRRREDGAIQLPVCQVNISVPLPLSLRSFVMGIPGLMLCVCDFNTLQRATGKRRNDNSIPNLVKVEFLVRSNMFALLRCHFRVACKCLEKSTDILLQSDSEFVKDATELLKDGIDLVTYRQGSSEFVVLSSALYSSQ</sequence>
<protein>
    <submittedName>
        <fullName evidence="1">(wild Malaysian banana) hypothetical protein</fullName>
    </submittedName>
</protein>